<keyword evidence="2" id="KW-1185">Reference proteome</keyword>
<accession>A0A9D4DT08</accession>
<dbReference type="EMBL" id="JAIWYP010000010">
    <property type="protein sequence ID" value="KAH3754881.1"/>
    <property type="molecule type" value="Genomic_DNA"/>
</dbReference>
<protein>
    <submittedName>
        <fullName evidence="1">Uncharacterized protein</fullName>
    </submittedName>
</protein>
<comment type="caution">
    <text evidence="1">The sequence shown here is derived from an EMBL/GenBank/DDBJ whole genome shotgun (WGS) entry which is preliminary data.</text>
</comment>
<evidence type="ECO:0000313" key="2">
    <source>
        <dbReference type="Proteomes" id="UP000828390"/>
    </source>
</evidence>
<reference evidence="1" key="1">
    <citation type="journal article" date="2019" name="bioRxiv">
        <title>The Genome of the Zebra Mussel, Dreissena polymorpha: A Resource for Invasive Species Research.</title>
        <authorList>
            <person name="McCartney M.A."/>
            <person name="Auch B."/>
            <person name="Kono T."/>
            <person name="Mallez S."/>
            <person name="Zhang Y."/>
            <person name="Obille A."/>
            <person name="Becker A."/>
            <person name="Abrahante J.E."/>
            <person name="Garbe J."/>
            <person name="Badalamenti J.P."/>
            <person name="Herman A."/>
            <person name="Mangelson H."/>
            <person name="Liachko I."/>
            <person name="Sullivan S."/>
            <person name="Sone E.D."/>
            <person name="Koren S."/>
            <person name="Silverstein K.A.T."/>
            <person name="Beckman K.B."/>
            <person name="Gohl D.M."/>
        </authorList>
    </citation>
    <scope>NUCLEOTIDE SEQUENCE</scope>
    <source>
        <strain evidence="1">Duluth1</strain>
        <tissue evidence="1">Whole animal</tissue>
    </source>
</reference>
<sequence length="68" mass="7732">MRAGHHLKKGFGTIKNISLEQLGNYVDFKRCFPGCRVPVASLEGLQRVGVYGSRTRWWTFHLGPRGDE</sequence>
<reference evidence="1" key="2">
    <citation type="submission" date="2020-11" db="EMBL/GenBank/DDBJ databases">
        <authorList>
            <person name="McCartney M.A."/>
            <person name="Auch B."/>
            <person name="Kono T."/>
            <person name="Mallez S."/>
            <person name="Becker A."/>
            <person name="Gohl D.M."/>
            <person name="Silverstein K.A.T."/>
            <person name="Koren S."/>
            <person name="Bechman K.B."/>
            <person name="Herman A."/>
            <person name="Abrahante J.E."/>
            <person name="Garbe J."/>
        </authorList>
    </citation>
    <scope>NUCLEOTIDE SEQUENCE</scope>
    <source>
        <strain evidence="1">Duluth1</strain>
        <tissue evidence="1">Whole animal</tissue>
    </source>
</reference>
<organism evidence="1 2">
    <name type="scientific">Dreissena polymorpha</name>
    <name type="common">Zebra mussel</name>
    <name type="synonym">Mytilus polymorpha</name>
    <dbReference type="NCBI Taxonomy" id="45954"/>
    <lineage>
        <taxon>Eukaryota</taxon>
        <taxon>Metazoa</taxon>
        <taxon>Spiralia</taxon>
        <taxon>Lophotrochozoa</taxon>
        <taxon>Mollusca</taxon>
        <taxon>Bivalvia</taxon>
        <taxon>Autobranchia</taxon>
        <taxon>Heteroconchia</taxon>
        <taxon>Euheterodonta</taxon>
        <taxon>Imparidentia</taxon>
        <taxon>Neoheterodontei</taxon>
        <taxon>Myida</taxon>
        <taxon>Dreissenoidea</taxon>
        <taxon>Dreissenidae</taxon>
        <taxon>Dreissena</taxon>
    </lineage>
</organism>
<dbReference type="AlphaFoldDB" id="A0A9D4DT08"/>
<evidence type="ECO:0000313" key="1">
    <source>
        <dbReference type="EMBL" id="KAH3754881.1"/>
    </source>
</evidence>
<dbReference type="Proteomes" id="UP000828390">
    <property type="component" value="Unassembled WGS sequence"/>
</dbReference>
<proteinExistence type="predicted"/>
<gene>
    <name evidence="1" type="ORF">DPMN_189564</name>
</gene>
<name>A0A9D4DT08_DREPO</name>